<keyword evidence="5" id="KW-0998">Cell outer membrane</keyword>
<dbReference type="RefSeq" id="WP_345231472.1">
    <property type="nucleotide sequence ID" value="NZ_BAABIQ010000028.1"/>
</dbReference>
<feature type="domain" description="SusD-like N-terminal" evidence="7">
    <location>
        <begin position="25"/>
        <end position="224"/>
    </location>
</feature>
<dbReference type="Gene3D" id="1.25.40.390">
    <property type="match status" value="1"/>
</dbReference>
<keyword evidence="9" id="KW-1185">Reference proteome</keyword>
<dbReference type="EMBL" id="BAABIQ010000028">
    <property type="protein sequence ID" value="GAA4790858.1"/>
    <property type="molecule type" value="Genomic_DNA"/>
</dbReference>
<dbReference type="Pfam" id="PF14322">
    <property type="entry name" value="SusD-like_3"/>
    <property type="match status" value="1"/>
</dbReference>
<organism evidence="8 9">
    <name type="scientific">Olivibacter ginsenosidimutans</name>
    <dbReference type="NCBI Taxonomy" id="1176537"/>
    <lineage>
        <taxon>Bacteria</taxon>
        <taxon>Pseudomonadati</taxon>
        <taxon>Bacteroidota</taxon>
        <taxon>Sphingobacteriia</taxon>
        <taxon>Sphingobacteriales</taxon>
        <taxon>Sphingobacteriaceae</taxon>
        <taxon>Olivibacter</taxon>
    </lineage>
</organism>
<evidence type="ECO:0000256" key="3">
    <source>
        <dbReference type="ARBA" id="ARBA00022729"/>
    </source>
</evidence>
<dbReference type="PROSITE" id="PS51257">
    <property type="entry name" value="PROKAR_LIPOPROTEIN"/>
    <property type="match status" value="1"/>
</dbReference>
<evidence type="ECO:0008006" key="10">
    <source>
        <dbReference type="Google" id="ProtNLM"/>
    </source>
</evidence>
<comment type="caution">
    <text evidence="8">The sequence shown here is derived from an EMBL/GenBank/DDBJ whole genome shotgun (WGS) entry which is preliminary data.</text>
</comment>
<evidence type="ECO:0000256" key="2">
    <source>
        <dbReference type="ARBA" id="ARBA00006275"/>
    </source>
</evidence>
<evidence type="ECO:0000256" key="5">
    <source>
        <dbReference type="ARBA" id="ARBA00023237"/>
    </source>
</evidence>
<name>A0ABP9B6Y6_9SPHI</name>
<protein>
    <recommendedName>
        <fullName evidence="10">RagB/SusD family nutrient uptake outer membrane protein</fullName>
    </recommendedName>
</protein>
<comment type="subcellular location">
    <subcellularLocation>
        <location evidence="1">Cell outer membrane</location>
    </subcellularLocation>
</comment>
<evidence type="ECO:0000259" key="6">
    <source>
        <dbReference type="Pfam" id="PF07980"/>
    </source>
</evidence>
<reference evidence="9" key="1">
    <citation type="journal article" date="2019" name="Int. J. Syst. Evol. Microbiol.">
        <title>The Global Catalogue of Microorganisms (GCM) 10K type strain sequencing project: providing services to taxonomists for standard genome sequencing and annotation.</title>
        <authorList>
            <consortium name="The Broad Institute Genomics Platform"/>
            <consortium name="The Broad Institute Genome Sequencing Center for Infectious Disease"/>
            <person name="Wu L."/>
            <person name="Ma J."/>
        </authorList>
    </citation>
    <scope>NUCLEOTIDE SEQUENCE [LARGE SCALE GENOMIC DNA]</scope>
    <source>
        <strain evidence="9">JCM 18200</strain>
    </source>
</reference>
<comment type="similarity">
    <text evidence="2">Belongs to the SusD family.</text>
</comment>
<feature type="domain" description="RagB/SusD" evidence="6">
    <location>
        <begin position="335"/>
        <end position="408"/>
    </location>
</feature>
<evidence type="ECO:0000256" key="1">
    <source>
        <dbReference type="ARBA" id="ARBA00004442"/>
    </source>
</evidence>
<evidence type="ECO:0000256" key="4">
    <source>
        <dbReference type="ARBA" id="ARBA00023136"/>
    </source>
</evidence>
<evidence type="ECO:0000313" key="9">
    <source>
        <dbReference type="Proteomes" id="UP001501411"/>
    </source>
</evidence>
<dbReference type="SUPFAM" id="SSF48452">
    <property type="entry name" value="TPR-like"/>
    <property type="match status" value="1"/>
</dbReference>
<keyword evidence="4" id="KW-0472">Membrane</keyword>
<proteinExistence type="inferred from homology"/>
<evidence type="ECO:0000313" key="8">
    <source>
        <dbReference type="EMBL" id="GAA4790858.1"/>
    </source>
</evidence>
<evidence type="ECO:0000259" key="7">
    <source>
        <dbReference type="Pfam" id="PF14322"/>
    </source>
</evidence>
<dbReference type="Pfam" id="PF07980">
    <property type="entry name" value="SusD_RagB"/>
    <property type="match status" value="1"/>
</dbReference>
<sequence>MKKLTIPIFKCCFFGVLLTLSSCEKFLDEKPNVKYAVPSQVSDLQALLDYYPTMNNRDAGSGEISADDYFLTDGDWEGLANTFFQDMYTWQPDNLFLPSSNEWSKLYEVVFVANTVLDGLEKISAQGNNADNVRGQALVFRAESFLRLAEIWTLAYDENATSNLGIPLRLTANFNELSKRSTLEQTYKQIIQDLQMAVALLPNISLTPLRPSKAAAYGYLSRTYFFMRDYSHALSYADSCMQLKADLMDYNSLDPSATYPFSKLNEEVIMECYIPAPGPLGPSRARISPDLLALYDEHDLRKRLFFKASPDGEAQLFKGSYEGGATLFSGLATDELMLIHAEGCVRLGRMEDGLHDLNELLKNRYDDTFKPLELTDKDALLRRIWQERRKELVFRGLRWPDIKRLNKEGNNIMLSRTVKGEVYRLEPNDLRYALPLPEDIIALSGMEQNPR</sequence>
<gene>
    <name evidence="8" type="ORF">GCM10023231_18440</name>
</gene>
<keyword evidence="3" id="KW-0732">Signal</keyword>
<dbReference type="InterPro" id="IPR011990">
    <property type="entry name" value="TPR-like_helical_dom_sf"/>
</dbReference>
<dbReference type="InterPro" id="IPR033985">
    <property type="entry name" value="SusD-like_N"/>
</dbReference>
<accession>A0ABP9B6Y6</accession>
<dbReference type="Proteomes" id="UP001501411">
    <property type="component" value="Unassembled WGS sequence"/>
</dbReference>
<dbReference type="InterPro" id="IPR012944">
    <property type="entry name" value="SusD_RagB_dom"/>
</dbReference>